<keyword evidence="2" id="KW-1185">Reference proteome</keyword>
<name>A0A5E4NGS2_9HEMI</name>
<dbReference type="AlphaFoldDB" id="A0A5E4NGS2"/>
<dbReference type="InterPro" id="IPR052709">
    <property type="entry name" value="Transposase-MT_Hybrid"/>
</dbReference>
<proteinExistence type="predicted"/>
<dbReference type="Proteomes" id="UP000325440">
    <property type="component" value="Unassembled WGS sequence"/>
</dbReference>
<reference evidence="1 2" key="1">
    <citation type="submission" date="2019-08" db="EMBL/GenBank/DDBJ databases">
        <authorList>
            <person name="Alioto T."/>
            <person name="Alioto T."/>
            <person name="Gomez Garrido J."/>
        </authorList>
    </citation>
    <scope>NUCLEOTIDE SEQUENCE [LARGE SCALE GENOMIC DNA]</scope>
</reference>
<dbReference type="PANTHER" id="PTHR46060:SF1">
    <property type="entry name" value="MARINER MOS1 TRANSPOSASE-LIKE PROTEIN"/>
    <property type="match status" value="1"/>
</dbReference>
<accession>A0A5E4NGS2</accession>
<organism evidence="1 2">
    <name type="scientific">Cinara cedri</name>
    <dbReference type="NCBI Taxonomy" id="506608"/>
    <lineage>
        <taxon>Eukaryota</taxon>
        <taxon>Metazoa</taxon>
        <taxon>Ecdysozoa</taxon>
        <taxon>Arthropoda</taxon>
        <taxon>Hexapoda</taxon>
        <taxon>Insecta</taxon>
        <taxon>Pterygota</taxon>
        <taxon>Neoptera</taxon>
        <taxon>Paraneoptera</taxon>
        <taxon>Hemiptera</taxon>
        <taxon>Sternorrhyncha</taxon>
        <taxon>Aphidomorpha</taxon>
        <taxon>Aphidoidea</taxon>
        <taxon>Aphididae</taxon>
        <taxon>Lachninae</taxon>
        <taxon>Cinara</taxon>
    </lineage>
</organism>
<evidence type="ECO:0000313" key="1">
    <source>
        <dbReference type="EMBL" id="VVC44154.1"/>
    </source>
</evidence>
<dbReference type="EMBL" id="CABPRJ010002376">
    <property type="protein sequence ID" value="VVC44154.1"/>
    <property type="molecule type" value="Genomic_DNA"/>
</dbReference>
<protein>
    <recommendedName>
        <fullName evidence="3">Winged helix-turn-helix DNA-binding domain</fullName>
    </recommendedName>
</protein>
<evidence type="ECO:0008006" key="3">
    <source>
        <dbReference type="Google" id="ProtNLM"/>
    </source>
</evidence>
<evidence type="ECO:0000313" key="2">
    <source>
        <dbReference type="Proteomes" id="UP000325440"/>
    </source>
</evidence>
<dbReference type="PANTHER" id="PTHR46060">
    <property type="entry name" value="MARINER MOS1 TRANSPOSASE-LIKE PROTEIN"/>
    <property type="match status" value="1"/>
</dbReference>
<sequence length="219" mass="25374">MELNREHFRAIIYYDLQCGLNPTTVRGRRSLRDEFREGSPKSVVLPENIKAVRDMIKLDRHVTYHEIEAFLGMSSTSVHSKLHRHLVVKKMCSRWIPHNLILAQKKCSCRLVHRHLEKYSHGTSKDVYTIVTNHGFMRMIRKINGNRLFGSFKKNKKKKLRGKRFPTPEEAVDAFKMHVSKVSGNWSERSGSKIGSNACKSVLISVENILKNNKTIFND</sequence>
<gene>
    <name evidence="1" type="ORF">CINCED_3A007774</name>
</gene>
<dbReference type="OrthoDB" id="8060670at2759"/>